<evidence type="ECO:0000256" key="2">
    <source>
        <dbReference type="ARBA" id="ARBA00022729"/>
    </source>
</evidence>
<feature type="disulfide bond" evidence="4">
    <location>
        <begin position="182"/>
        <end position="191"/>
    </location>
</feature>
<keyword evidence="1 4" id="KW-0245">EGF-like domain</keyword>
<feature type="domain" description="EMI" evidence="7">
    <location>
        <begin position="29"/>
        <end position="113"/>
    </location>
</feature>
<evidence type="ECO:0000259" key="7">
    <source>
        <dbReference type="PROSITE" id="PS51041"/>
    </source>
</evidence>
<dbReference type="PANTHER" id="PTHR24043:SF8">
    <property type="entry name" value="EGF-LIKE DOMAIN-CONTAINING PROTEIN"/>
    <property type="match status" value="1"/>
</dbReference>
<feature type="domain" description="EGF-like" evidence="6">
    <location>
        <begin position="162"/>
        <end position="192"/>
    </location>
</feature>
<dbReference type="Pfam" id="PF07546">
    <property type="entry name" value="EMI"/>
    <property type="match status" value="1"/>
</dbReference>
<evidence type="ECO:0000256" key="3">
    <source>
        <dbReference type="ARBA" id="ARBA00023157"/>
    </source>
</evidence>
<dbReference type="Proteomes" id="UP000695007">
    <property type="component" value="Unplaced"/>
</dbReference>
<evidence type="ECO:0000256" key="4">
    <source>
        <dbReference type="PROSITE-ProRule" id="PRU00076"/>
    </source>
</evidence>
<evidence type="ECO:0000259" key="6">
    <source>
        <dbReference type="PROSITE" id="PS50026"/>
    </source>
</evidence>
<feature type="chain" id="PRO_5042556282" evidence="5">
    <location>
        <begin position="27"/>
        <end position="280"/>
    </location>
</feature>
<dbReference type="RefSeq" id="XP_011498129.1">
    <property type="nucleotide sequence ID" value="XM_011499827.1"/>
</dbReference>
<evidence type="ECO:0000256" key="1">
    <source>
        <dbReference type="ARBA" id="ARBA00022536"/>
    </source>
</evidence>
<dbReference type="SMART" id="SM00181">
    <property type="entry name" value="EGF"/>
    <property type="match status" value="2"/>
</dbReference>
<feature type="signal peptide" evidence="5">
    <location>
        <begin position="1"/>
        <end position="26"/>
    </location>
</feature>
<dbReference type="Gene3D" id="2.170.300.10">
    <property type="entry name" value="Tie2 ligand-binding domain superfamily"/>
    <property type="match status" value="1"/>
</dbReference>
<dbReference type="KEGG" id="csol:105362387"/>
<dbReference type="PROSITE" id="PS00022">
    <property type="entry name" value="EGF_1"/>
    <property type="match status" value="1"/>
</dbReference>
<name>A0AAJ6YHF7_9HYME</name>
<comment type="caution">
    <text evidence="4">Lacks conserved residue(s) required for the propagation of feature annotation.</text>
</comment>
<keyword evidence="8" id="KW-1185">Reference proteome</keyword>
<keyword evidence="3 4" id="KW-1015">Disulfide bond</keyword>
<evidence type="ECO:0000256" key="5">
    <source>
        <dbReference type="SAM" id="SignalP"/>
    </source>
</evidence>
<evidence type="ECO:0000313" key="8">
    <source>
        <dbReference type="Proteomes" id="UP000695007"/>
    </source>
</evidence>
<dbReference type="AlphaFoldDB" id="A0AAJ6YHF7"/>
<dbReference type="PANTHER" id="PTHR24043">
    <property type="entry name" value="SCAVENGER RECEPTOR CLASS F"/>
    <property type="match status" value="1"/>
</dbReference>
<sequence>MGSSRLREFLATLAAAAAALLQLTSALTGDHVCHHVENYTVTSREQYVEPVEIHTLAWCLQIPPRCPQTRTELRERWRTKTEVKFKSVPICCEGYAVQELLENGGGADAKCVPHCKKCRSGVCTAPNECTCDPGYQGQDCAYDVMNVCLKECPQGTWGQGCKNECNCIRDMSCNPVNGKCKCPPGWMGSRCESECPRGQWGAACNSICLCEGAQAQCHHETGECVELDKLLIDPFEASGISVNLVPAALTTAKVPNTDYFDVIEFDREAIIPRVTEHTKK</sequence>
<protein>
    <submittedName>
        <fullName evidence="9">Multiple epidermal growth factor-like domains protein 10</fullName>
    </submittedName>
</protein>
<dbReference type="PROSITE" id="PS51041">
    <property type="entry name" value="EMI"/>
    <property type="match status" value="1"/>
</dbReference>
<evidence type="ECO:0000313" key="9">
    <source>
        <dbReference type="RefSeq" id="XP_011498129.1"/>
    </source>
</evidence>
<dbReference type="GO" id="GO:0005044">
    <property type="term" value="F:scavenger receptor activity"/>
    <property type="evidence" value="ECO:0007669"/>
    <property type="project" value="InterPro"/>
</dbReference>
<proteinExistence type="predicted"/>
<dbReference type="InterPro" id="IPR042635">
    <property type="entry name" value="MEGF10/SREC1/2-like"/>
</dbReference>
<dbReference type="PROSITE" id="PS50026">
    <property type="entry name" value="EGF_3"/>
    <property type="match status" value="1"/>
</dbReference>
<accession>A0AAJ6YHF7</accession>
<dbReference type="GeneID" id="105362387"/>
<keyword evidence="2 5" id="KW-0732">Signal</keyword>
<gene>
    <name evidence="9" type="primary">LOC105362387</name>
</gene>
<dbReference type="InterPro" id="IPR011489">
    <property type="entry name" value="EMI_domain"/>
</dbReference>
<reference evidence="9" key="1">
    <citation type="submission" date="2025-08" db="UniProtKB">
        <authorList>
            <consortium name="RefSeq"/>
        </authorList>
    </citation>
    <scope>IDENTIFICATION</scope>
</reference>
<organism evidence="8 9">
    <name type="scientific">Ceratosolen solmsi marchali</name>
    <dbReference type="NCBI Taxonomy" id="326594"/>
    <lineage>
        <taxon>Eukaryota</taxon>
        <taxon>Metazoa</taxon>
        <taxon>Ecdysozoa</taxon>
        <taxon>Arthropoda</taxon>
        <taxon>Hexapoda</taxon>
        <taxon>Insecta</taxon>
        <taxon>Pterygota</taxon>
        <taxon>Neoptera</taxon>
        <taxon>Endopterygota</taxon>
        <taxon>Hymenoptera</taxon>
        <taxon>Apocrita</taxon>
        <taxon>Proctotrupomorpha</taxon>
        <taxon>Chalcidoidea</taxon>
        <taxon>Agaonidae</taxon>
        <taxon>Agaoninae</taxon>
        <taxon>Ceratosolen</taxon>
    </lineage>
</organism>
<dbReference type="InterPro" id="IPR000742">
    <property type="entry name" value="EGF"/>
</dbReference>